<dbReference type="PROSITE" id="PS50005">
    <property type="entry name" value="TPR"/>
    <property type="match status" value="2"/>
</dbReference>
<feature type="non-terminal residue" evidence="1">
    <location>
        <position position="1"/>
    </location>
</feature>
<dbReference type="PANTHER" id="PTHR12558">
    <property type="entry name" value="CELL DIVISION CYCLE 16,23,27"/>
    <property type="match status" value="1"/>
</dbReference>
<dbReference type="PANTHER" id="PTHR12558:SF13">
    <property type="entry name" value="CELL DIVISION CYCLE PROTEIN 27 HOMOLOG"/>
    <property type="match status" value="1"/>
</dbReference>
<reference evidence="1" key="1">
    <citation type="submission" date="2018-05" db="EMBL/GenBank/DDBJ databases">
        <authorList>
            <person name="Lanie J.A."/>
            <person name="Ng W.-L."/>
            <person name="Kazmierczak K.M."/>
            <person name="Andrzejewski T.M."/>
            <person name="Davidsen T.M."/>
            <person name="Wayne K.J."/>
            <person name="Tettelin H."/>
            <person name="Glass J.I."/>
            <person name="Rusch D."/>
            <person name="Podicherti R."/>
            <person name="Tsui H.-C.T."/>
            <person name="Winkler M.E."/>
        </authorList>
    </citation>
    <scope>NUCLEOTIDE SEQUENCE</scope>
</reference>
<organism evidence="1">
    <name type="scientific">marine metagenome</name>
    <dbReference type="NCBI Taxonomy" id="408172"/>
    <lineage>
        <taxon>unclassified sequences</taxon>
        <taxon>metagenomes</taxon>
        <taxon>ecological metagenomes</taxon>
    </lineage>
</organism>
<dbReference type="InterPro" id="IPR019734">
    <property type="entry name" value="TPR_rpt"/>
</dbReference>
<dbReference type="SUPFAM" id="SSF48452">
    <property type="entry name" value="TPR-like"/>
    <property type="match status" value="1"/>
</dbReference>
<dbReference type="EMBL" id="UINC01204818">
    <property type="protein sequence ID" value="SVE25720.1"/>
    <property type="molecule type" value="Genomic_DNA"/>
</dbReference>
<name>A0A383C107_9ZZZZ</name>
<feature type="non-terminal residue" evidence="1">
    <location>
        <position position="243"/>
    </location>
</feature>
<dbReference type="SMART" id="SM00028">
    <property type="entry name" value="TPR"/>
    <property type="match status" value="2"/>
</dbReference>
<dbReference type="Pfam" id="PF00515">
    <property type="entry name" value="TPR_1"/>
    <property type="match status" value="1"/>
</dbReference>
<dbReference type="Gene3D" id="1.25.40.10">
    <property type="entry name" value="Tetratricopeptide repeat domain"/>
    <property type="match status" value="1"/>
</dbReference>
<proteinExistence type="predicted"/>
<gene>
    <name evidence="1" type="ORF">METZ01_LOCUS478574</name>
</gene>
<dbReference type="AlphaFoldDB" id="A0A383C107"/>
<sequence length="243" mass="28610">LKINPNFKESINNIANYFIETGSYKKALKYYFKALEKESNNPEILYNIGVAYAFLNEFNLAEQYYQKSTDINPNDGKLNKNYSMLLLIMQRYKEAWKLFDGRLGLDEFKLKNNYIHNIKEKLWLGNKLDTSKKILVVKEQGVGDEILYGSMYPDLLRKYLNLKIETDPRLISLFERSFKTQGAFVPYSQFSKSKKELKQFDVILYAGSLGRLFRNRLSDFPNKNFLNANINKCKIIKEKLRQI</sequence>
<accession>A0A383C107</accession>
<protein>
    <submittedName>
        <fullName evidence="1">Uncharacterized protein</fullName>
    </submittedName>
</protein>
<dbReference type="Pfam" id="PF13181">
    <property type="entry name" value="TPR_8"/>
    <property type="match status" value="1"/>
</dbReference>
<dbReference type="InterPro" id="IPR011990">
    <property type="entry name" value="TPR-like_helical_dom_sf"/>
</dbReference>
<evidence type="ECO:0000313" key="1">
    <source>
        <dbReference type="EMBL" id="SVE25720.1"/>
    </source>
</evidence>